<evidence type="ECO:0000313" key="4">
    <source>
        <dbReference type="Proteomes" id="UP000276215"/>
    </source>
</evidence>
<organism evidence="1 4">
    <name type="scientific">Choiromyces venosus 120613-1</name>
    <dbReference type="NCBI Taxonomy" id="1336337"/>
    <lineage>
        <taxon>Eukaryota</taxon>
        <taxon>Fungi</taxon>
        <taxon>Dikarya</taxon>
        <taxon>Ascomycota</taxon>
        <taxon>Pezizomycotina</taxon>
        <taxon>Pezizomycetes</taxon>
        <taxon>Pezizales</taxon>
        <taxon>Tuberaceae</taxon>
        <taxon>Choiromyces</taxon>
    </lineage>
</organism>
<reference evidence="1 4" key="1">
    <citation type="journal article" date="2018" name="Nat. Ecol. Evol.">
        <title>Pezizomycetes genomes reveal the molecular basis of ectomycorrhizal truffle lifestyle.</title>
        <authorList>
            <person name="Murat C."/>
            <person name="Payen T."/>
            <person name="Noel B."/>
            <person name="Kuo A."/>
            <person name="Morin E."/>
            <person name="Chen J."/>
            <person name="Kohler A."/>
            <person name="Krizsan K."/>
            <person name="Balestrini R."/>
            <person name="Da Silva C."/>
            <person name="Montanini B."/>
            <person name="Hainaut M."/>
            <person name="Levati E."/>
            <person name="Barry K.W."/>
            <person name="Belfiori B."/>
            <person name="Cichocki N."/>
            <person name="Clum A."/>
            <person name="Dockter R.B."/>
            <person name="Fauchery L."/>
            <person name="Guy J."/>
            <person name="Iotti M."/>
            <person name="Le Tacon F."/>
            <person name="Lindquist E.A."/>
            <person name="Lipzen A."/>
            <person name="Malagnac F."/>
            <person name="Mello A."/>
            <person name="Molinier V."/>
            <person name="Miyauchi S."/>
            <person name="Poulain J."/>
            <person name="Riccioni C."/>
            <person name="Rubini A."/>
            <person name="Sitrit Y."/>
            <person name="Splivallo R."/>
            <person name="Traeger S."/>
            <person name="Wang M."/>
            <person name="Zifcakova L."/>
            <person name="Wipf D."/>
            <person name="Zambonelli A."/>
            <person name="Paolocci F."/>
            <person name="Nowrousian M."/>
            <person name="Ottonello S."/>
            <person name="Baldrian P."/>
            <person name="Spatafora J.W."/>
            <person name="Henrissat B."/>
            <person name="Nagy L.G."/>
            <person name="Aury J.M."/>
            <person name="Wincker P."/>
            <person name="Grigoriev I.V."/>
            <person name="Bonfante P."/>
            <person name="Martin F.M."/>
        </authorList>
    </citation>
    <scope>NUCLEOTIDE SEQUENCE [LARGE SCALE GENOMIC DNA]</scope>
    <source>
        <strain evidence="1 4">120613-1</strain>
    </source>
</reference>
<keyword evidence="4" id="KW-1185">Reference proteome</keyword>
<protein>
    <submittedName>
        <fullName evidence="1">Uncharacterized protein</fullName>
    </submittedName>
</protein>
<dbReference type="EMBL" id="ML120473">
    <property type="protein sequence ID" value="RPA92414.1"/>
    <property type="molecule type" value="Genomic_DNA"/>
</dbReference>
<dbReference type="AlphaFoldDB" id="A0A3N4JF06"/>
<sequence length="67" mass="7323">MEIVLGTEEPPQNGNSVAAFNSMDKYLSRKATAEPSEIWTTLHARLDTNSSTARTTSYPSRGSDGYL</sequence>
<evidence type="ECO:0000313" key="2">
    <source>
        <dbReference type="EMBL" id="RPA98325.1"/>
    </source>
</evidence>
<evidence type="ECO:0000313" key="1">
    <source>
        <dbReference type="EMBL" id="RPA92414.1"/>
    </source>
</evidence>
<dbReference type="Proteomes" id="UP000276215">
    <property type="component" value="Unassembled WGS sequence"/>
</dbReference>
<proteinExistence type="predicted"/>
<name>A0A3N4JF06_9PEZI</name>
<evidence type="ECO:0000313" key="3">
    <source>
        <dbReference type="EMBL" id="RPB00655.1"/>
    </source>
</evidence>
<dbReference type="EMBL" id="ML120378">
    <property type="protein sequence ID" value="RPB00655.1"/>
    <property type="molecule type" value="Genomic_DNA"/>
</dbReference>
<accession>A0A3N4JF06</accession>
<dbReference type="EMBL" id="ML120397">
    <property type="protein sequence ID" value="RPA98325.1"/>
    <property type="molecule type" value="Genomic_DNA"/>
</dbReference>
<gene>
    <name evidence="3" type="ORF">L873DRAFT_1804720</name>
    <name evidence="2" type="ORF">L873DRAFT_1808652</name>
    <name evidence="1" type="ORF">L873DRAFT_1817598</name>
</gene>